<dbReference type="EMBL" id="JARK01001512">
    <property type="protein sequence ID" value="EYB94037.1"/>
    <property type="molecule type" value="Genomic_DNA"/>
</dbReference>
<reference evidence="2" key="1">
    <citation type="journal article" date="2015" name="Nat. Genet.">
        <title>The genome and transcriptome of the zoonotic hookworm Ancylostoma ceylanicum identify infection-specific gene families.</title>
        <authorList>
            <person name="Schwarz E.M."/>
            <person name="Hu Y."/>
            <person name="Antoshechkin I."/>
            <person name="Miller M.M."/>
            <person name="Sternberg P.W."/>
            <person name="Aroian R.V."/>
        </authorList>
    </citation>
    <scope>NUCLEOTIDE SEQUENCE</scope>
    <source>
        <strain evidence="2">HY135</strain>
    </source>
</reference>
<dbReference type="STRING" id="53326.A0A016SUJ3"/>
<evidence type="ECO:0000313" key="2">
    <source>
        <dbReference type="Proteomes" id="UP000024635"/>
    </source>
</evidence>
<keyword evidence="2" id="KW-1185">Reference proteome</keyword>
<dbReference type="Proteomes" id="UP000024635">
    <property type="component" value="Unassembled WGS sequence"/>
</dbReference>
<dbReference type="PANTHER" id="PTHR31362">
    <property type="entry name" value="GLYCOSYLTRANSFERASE STELLO1-RELATED"/>
    <property type="match status" value="1"/>
</dbReference>
<gene>
    <name evidence="1" type="primary">Acey_s0176.g544</name>
    <name evidence="1" type="ORF">Y032_0176g544</name>
</gene>
<accession>A0A016SUJ3</accession>
<evidence type="ECO:0000313" key="1">
    <source>
        <dbReference type="EMBL" id="EYB94037.1"/>
    </source>
</evidence>
<dbReference type="PANTHER" id="PTHR31362:SF0">
    <property type="entry name" value="EXOSTOSIN DOMAIN-CONTAINING PROTEIN-RELATED"/>
    <property type="match status" value="1"/>
</dbReference>
<dbReference type="OrthoDB" id="6045904at2759"/>
<proteinExistence type="predicted"/>
<sequence length="408" mass="46473">MFKRISAKRAGLTLVICTFLCAGVSWIDIGLHFKRLESTPHEKHTQKDCSDNFCTSEECLRDGSKVVSDRWIVMTTKHHRIKPYNKVTSRGWQLVVVGDDTNLRDRHVDGVHFINDKESDFTGRTRTAKKSTSRMYSGKNAGYLYAIKNGARYIYDADENITLDEEGLEGFDYDKAASGLWYYVHNETKIRSERIFNPYQFFGSTNNGTGEILLHFQNHTNAGNRLRLCRKRSSAPVQHGMVRGEFGRSPSDSDVGFNKFAPHVSLAPGSFSMFFSSNTLFHYRAFFALFVPVSATSRRGMVLRSYFIQKLLHLIGDGIGFYPPNSMFLPNEDNNEGEYVKQRETLPSAHEMAELLESWKCSNTSVVVCSLSLAKEFSKRRFWSERDVIAVEAWNRELEQLGTLVGGQ</sequence>
<name>A0A016SUJ3_9BILA</name>
<protein>
    <submittedName>
        <fullName evidence="1">Uncharacterized protein</fullName>
    </submittedName>
</protein>
<organism evidence="1 2">
    <name type="scientific">Ancylostoma ceylanicum</name>
    <dbReference type="NCBI Taxonomy" id="53326"/>
    <lineage>
        <taxon>Eukaryota</taxon>
        <taxon>Metazoa</taxon>
        <taxon>Ecdysozoa</taxon>
        <taxon>Nematoda</taxon>
        <taxon>Chromadorea</taxon>
        <taxon>Rhabditida</taxon>
        <taxon>Rhabditina</taxon>
        <taxon>Rhabditomorpha</taxon>
        <taxon>Strongyloidea</taxon>
        <taxon>Ancylostomatidae</taxon>
        <taxon>Ancylostomatinae</taxon>
        <taxon>Ancylostoma</taxon>
    </lineage>
</organism>
<dbReference type="Pfam" id="PF03385">
    <property type="entry name" value="STELLO"/>
    <property type="match status" value="1"/>
</dbReference>
<comment type="caution">
    <text evidence="1">The sequence shown here is derived from an EMBL/GenBank/DDBJ whole genome shotgun (WGS) entry which is preliminary data.</text>
</comment>
<dbReference type="AlphaFoldDB" id="A0A016SUJ3"/>
<dbReference type="InterPro" id="IPR005049">
    <property type="entry name" value="STL-like"/>
</dbReference>